<protein>
    <submittedName>
        <fullName evidence="3">Cyclin d, putative</fullName>
    </submittedName>
</protein>
<dbReference type="AlphaFoldDB" id="B9SIG7"/>
<sequence>MAKFSHDPHKPSLHRLRYNPCKPLLLWHERQALEKYSSMESPALSADAFNKVEIRALRQNVAFFLAEQVRTDLGIYGDDILKVEILIVRALNWRLRSITPLCFVQYFWSLVAHPAIKSNAKEIIVQSQGDIRFTQYNPSVIAASAVLVSYYNEPACRQKLIGGNIKLDQRQLEDCTKMMTDMCKEKMIPFVERKFYLGECSKAGGNFESSSVSGDLTANRPEIEELSHRPGKEPIVDNSVDPSQIMEDLLKEAGRAKEATKRAKDLQIIHLELKWMMNVKGNLTLDPSMFPPEPEADQEVKEEKEDKEENEEKPPKRMHSFLKKFACFGKMKAN</sequence>
<dbReference type="InterPro" id="IPR036915">
    <property type="entry name" value="Cyclin-like_sf"/>
</dbReference>
<evidence type="ECO:0000313" key="4">
    <source>
        <dbReference type="Proteomes" id="UP000008311"/>
    </source>
</evidence>
<feature type="region of interest" description="Disordered" evidence="1">
    <location>
        <begin position="286"/>
        <end position="319"/>
    </location>
</feature>
<dbReference type="CDD" id="cd20544">
    <property type="entry name" value="CYCLIN_AtCycD-like_rpt2"/>
    <property type="match status" value="1"/>
</dbReference>
<evidence type="ECO:0000256" key="1">
    <source>
        <dbReference type="SAM" id="MobiDB-lite"/>
    </source>
</evidence>
<dbReference type="InterPro" id="IPR004367">
    <property type="entry name" value="Cyclin_C-dom"/>
</dbReference>
<dbReference type="Pfam" id="PF02984">
    <property type="entry name" value="Cyclin_C"/>
    <property type="match status" value="1"/>
</dbReference>
<keyword evidence="4" id="KW-1185">Reference proteome</keyword>
<proteinExistence type="predicted"/>
<dbReference type="InParanoid" id="B9SIG7"/>
<dbReference type="eggNOG" id="ENOG502T2JD">
    <property type="taxonomic scope" value="Eukaryota"/>
</dbReference>
<dbReference type="STRING" id="3988.B9SIG7"/>
<dbReference type="SUPFAM" id="SSF47954">
    <property type="entry name" value="Cyclin-like"/>
    <property type="match status" value="1"/>
</dbReference>
<dbReference type="Gene3D" id="1.10.472.10">
    <property type="entry name" value="Cyclin-like"/>
    <property type="match status" value="1"/>
</dbReference>
<name>B9SIG7_RICCO</name>
<organism evidence="3 4">
    <name type="scientific">Ricinus communis</name>
    <name type="common">Castor bean</name>
    <dbReference type="NCBI Taxonomy" id="3988"/>
    <lineage>
        <taxon>Eukaryota</taxon>
        <taxon>Viridiplantae</taxon>
        <taxon>Streptophyta</taxon>
        <taxon>Embryophyta</taxon>
        <taxon>Tracheophyta</taxon>
        <taxon>Spermatophyta</taxon>
        <taxon>Magnoliopsida</taxon>
        <taxon>eudicotyledons</taxon>
        <taxon>Gunneridae</taxon>
        <taxon>Pentapetalae</taxon>
        <taxon>rosids</taxon>
        <taxon>fabids</taxon>
        <taxon>Malpighiales</taxon>
        <taxon>Euphorbiaceae</taxon>
        <taxon>Acalyphoideae</taxon>
        <taxon>Acalypheae</taxon>
        <taxon>Ricinus</taxon>
    </lineage>
</organism>
<reference evidence="4" key="1">
    <citation type="journal article" date="2010" name="Nat. Biotechnol.">
        <title>Draft genome sequence of the oilseed species Ricinus communis.</title>
        <authorList>
            <person name="Chan A.P."/>
            <person name="Crabtree J."/>
            <person name="Zhao Q."/>
            <person name="Lorenzi H."/>
            <person name="Orvis J."/>
            <person name="Puiu D."/>
            <person name="Melake-Berhan A."/>
            <person name="Jones K.M."/>
            <person name="Redman J."/>
            <person name="Chen G."/>
            <person name="Cahoon E.B."/>
            <person name="Gedil M."/>
            <person name="Stanke M."/>
            <person name="Haas B.J."/>
            <person name="Wortman J.R."/>
            <person name="Fraser-Liggett C.M."/>
            <person name="Ravel J."/>
            <person name="Rabinowicz P.D."/>
        </authorList>
    </citation>
    <scope>NUCLEOTIDE SEQUENCE [LARGE SCALE GENOMIC DNA]</scope>
    <source>
        <strain evidence="4">cv. Hale</strain>
    </source>
</reference>
<evidence type="ECO:0000259" key="2">
    <source>
        <dbReference type="Pfam" id="PF02984"/>
    </source>
</evidence>
<gene>
    <name evidence="3" type="ORF">RCOM_1256030</name>
</gene>
<dbReference type="EMBL" id="EQ973972">
    <property type="protein sequence ID" value="EEF36622.1"/>
    <property type="molecule type" value="Genomic_DNA"/>
</dbReference>
<dbReference type="Proteomes" id="UP000008311">
    <property type="component" value="Unassembled WGS sequence"/>
</dbReference>
<evidence type="ECO:0000313" key="3">
    <source>
        <dbReference type="EMBL" id="EEF36622.1"/>
    </source>
</evidence>
<feature type="domain" description="Cyclin C-terminal" evidence="2">
    <location>
        <begin position="98"/>
        <end position="185"/>
    </location>
</feature>
<accession>B9SIG7</accession>